<comment type="caution">
    <text evidence="2">The sequence shown here is derived from an EMBL/GenBank/DDBJ whole genome shotgun (WGS) entry which is preliminary data.</text>
</comment>
<gene>
    <name evidence="2" type="ORF">PDE001_LOCUS6184</name>
</gene>
<protein>
    <submittedName>
        <fullName evidence="2">Uncharacterized protein</fullName>
    </submittedName>
</protein>
<reference evidence="2" key="1">
    <citation type="submission" date="2022-12" db="EMBL/GenBank/DDBJ databases">
        <authorList>
            <person name="Webb A."/>
        </authorList>
    </citation>
    <scope>NUCLEOTIDE SEQUENCE</scope>
    <source>
        <strain evidence="2">Pd1</strain>
    </source>
</reference>
<evidence type="ECO:0000256" key="1">
    <source>
        <dbReference type="SAM" id="SignalP"/>
    </source>
</evidence>
<dbReference type="Proteomes" id="UP001162029">
    <property type="component" value="Unassembled WGS sequence"/>
</dbReference>
<keyword evidence="3" id="KW-1185">Reference proteome</keyword>
<accession>A0AAV0UJQ3</accession>
<proteinExistence type="predicted"/>
<organism evidence="2 3">
    <name type="scientific">Peronospora destructor</name>
    <dbReference type="NCBI Taxonomy" id="86335"/>
    <lineage>
        <taxon>Eukaryota</taxon>
        <taxon>Sar</taxon>
        <taxon>Stramenopiles</taxon>
        <taxon>Oomycota</taxon>
        <taxon>Peronosporomycetes</taxon>
        <taxon>Peronosporales</taxon>
        <taxon>Peronosporaceae</taxon>
        <taxon>Peronospora</taxon>
    </lineage>
</organism>
<sequence>MSVILDFVLYIFGVACWKHPHTSLLPSIYKSFLAFEMINTCKGQAVKKNTGADLVRREGHWHLYYPCLHRLGTYMTLHDAYDMSPTHLATNISYCLKEHAEVLFTNTTYYSGN</sequence>
<feature type="signal peptide" evidence="1">
    <location>
        <begin position="1"/>
        <end position="16"/>
    </location>
</feature>
<evidence type="ECO:0000313" key="3">
    <source>
        <dbReference type="Proteomes" id="UP001162029"/>
    </source>
</evidence>
<dbReference type="AlphaFoldDB" id="A0AAV0UJQ3"/>
<keyword evidence="1" id="KW-0732">Signal</keyword>
<evidence type="ECO:0000313" key="2">
    <source>
        <dbReference type="EMBL" id="CAI5735990.1"/>
    </source>
</evidence>
<name>A0AAV0UJQ3_9STRA</name>
<feature type="chain" id="PRO_5043527434" evidence="1">
    <location>
        <begin position="17"/>
        <end position="113"/>
    </location>
</feature>
<dbReference type="EMBL" id="CANTFM010001171">
    <property type="protein sequence ID" value="CAI5735990.1"/>
    <property type="molecule type" value="Genomic_DNA"/>
</dbReference>